<dbReference type="OrthoDB" id="10064898at2759"/>
<name>A0A3Q0E773_CARSF</name>
<keyword evidence="7" id="KW-0206">Cytoskeleton</keyword>
<keyword evidence="5" id="KW-0677">Repeat</keyword>
<evidence type="ECO:0000256" key="7">
    <source>
        <dbReference type="ARBA" id="ARBA00023212"/>
    </source>
</evidence>
<keyword evidence="12" id="KW-1185">Reference proteome</keyword>
<evidence type="ECO:0000256" key="6">
    <source>
        <dbReference type="ARBA" id="ARBA00023054"/>
    </source>
</evidence>
<keyword evidence="8" id="KW-0131">Cell cycle</keyword>
<dbReference type="RefSeq" id="XP_021572019.1">
    <property type="nucleotide sequence ID" value="XM_021716344.1"/>
</dbReference>
<organism evidence="12 13">
    <name type="scientific">Carlito syrichta</name>
    <name type="common">Philippine tarsier</name>
    <name type="synonym">Tarsius syrichta</name>
    <dbReference type="NCBI Taxonomy" id="1868482"/>
    <lineage>
        <taxon>Eukaryota</taxon>
        <taxon>Metazoa</taxon>
        <taxon>Chordata</taxon>
        <taxon>Craniata</taxon>
        <taxon>Vertebrata</taxon>
        <taxon>Euteleostomi</taxon>
        <taxon>Mammalia</taxon>
        <taxon>Eutheria</taxon>
        <taxon>Euarchontoglires</taxon>
        <taxon>Primates</taxon>
        <taxon>Haplorrhini</taxon>
        <taxon>Tarsiiformes</taxon>
        <taxon>Tarsiidae</taxon>
        <taxon>Carlito</taxon>
    </lineage>
</organism>
<dbReference type="InterPro" id="IPR033351">
    <property type="entry name" value="POC5"/>
</dbReference>
<dbReference type="Proteomes" id="UP000189704">
    <property type="component" value="Unplaced"/>
</dbReference>
<keyword evidence="6" id="KW-0175">Coiled coil</keyword>
<evidence type="ECO:0000256" key="5">
    <source>
        <dbReference type="ARBA" id="ARBA00022737"/>
    </source>
</evidence>
<dbReference type="GO" id="GO:0032391">
    <property type="term" value="C:photoreceptor connecting cilium"/>
    <property type="evidence" value="ECO:0007669"/>
    <property type="project" value="TreeGrafter"/>
</dbReference>
<evidence type="ECO:0000256" key="2">
    <source>
        <dbReference type="ARBA" id="ARBA00010411"/>
    </source>
</evidence>
<feature type="region of interest" description="Disordered" evidence="11">
    <location>
        <begin position="1"/>
        <end position="26"/>
    </location>
</feature>
<feature type="region of interest" description="Disordered" evidence="11">
    <location>
        <begin position="41"/>
        <end position="81"/>
    </location>
</feature>
<dbReference type="PANTHER" id="PTHR28618">
    <property type="entry name" value="CENTROSOMAL PROTEIN POC5"/>
    <property type="match status" value="1"/>
</dbReference>
<gene>
    <name evidence="13" type="primary">LOC103268124</name>
</gene>
<proteinExistence type="inferred from homology"/>
<evidence type="ECO:0000256" key="10">
    <source>
        <dbReference type="ARBA" id="ARBA00049959"/>
    </source>
</evidence>
<evidence type="ECO:0000256" key="1">
    <source>
        <dbReference type="ARBA" id="ARBA00004114"/>
    </source>
</evidence>
<sequence length="256" mass="28822">MSSDEKYSGPVVQNESNQGSSVSSDLQVECEELPRCAIVTDPGASLSSHPKGEVGPEARGPAAGDAVLQNPGSSPVLSPRRSSHPVMDFFSSYFFADSFSPATNSSHTEAHKIIVSDFLVSDENLHKMENVLDLWSLDLKTNIISELSKWRLNFIDWHRMEMKKENEKHAAYVKQLNTQINDLKELQKTFGISIGRKDEVISSLSHAIGKQKEKKELMRNFFHWQTGHVKSRQDLLVTCFLSMWMTCLDFGDFIKV</sequence>
<feature type="compositionally biased region" description="Polar residues" evidence="11">
    <location>
        <begin position="11"/>
        <end position="26"/>
    </location>
</feature>
<dbReference type="AlphaFoldDB" id="A0A3Q0E773"/>
<dbReference type="GeneID" id="103268124"/>
<reference evidence="13" key="1">
    <citation type="submission" date="2025-08" db="UniProtKB">
        <authorList>
            <consortium name="RefSeq"/>
        </authorList>
    </citation>
    <scope>IDENTIFICATION</scope>
</reference>
<evidence type="ECO:0000256" key="4">
    <source>
        <dbReference type="ARBA" id="ARBA00022490"/>
    </source>
</evidence>
<dbReference type="GO" id="GO:0005814">
    <property type="term" value="C:centriole"/>
    <property type="evidence" value="ECO:0007669"/>
    <property type="project" value="UniProtKB-SubCell"/>
</dbReference>
<dbReference type="GO" id="GO:0042462">
    <property type="term" value="P:eye photoreceptor cell development"/>
    <property type="evidence" value="ECO:0007669"/>
    <property type="project" value="TreeGrafter"/>
</dbReference>
<dbReference type="KEGG" id="csyr:103268124"/>
<comment type="similarity">
    <text evidence="2">Belongs to the POC5 family.</text>
</comment>
<comment type="subcellular location">
    <subcellularLocation>
        <location evidence="1">Cytoplasm</location>
        <location evidence="1">Cytoskeleton</location>
        <location evidence="1">Microtubule organizing center</location>
        <location evidence="1">Centrosome</location>
        <location evidence="1">Centriole</location>
    </subcellularLocation>
</comment>
<evidence type="ECO:0000256" key="8">
    <source>
        <dbReference type="ARBA" id="ARBA00023306"/>
    </source>
</evidence>
<evidence type="ECO:0000256" key="11">
    <source>
        <dbReference type="SAM" id="MobiDB-lite"/>
    </source>
</evidence>
<keyword evidence="4" id="KW-0963">Cytoplasm</keyword>
<evidence type="ECO:0000313" key="12">
    <source>
        <dbReference type="Proteomes" id="UP000189704"/>
    </source>
</evidence>
<evidence type="ECO:0000256" key="3">
    <source>
        <dbReference type="ARBA" id="ARBA00014910"/>
    </source>
</evidence>
<dbReference type="PANTHER" id="PTHR28618:SF1">
    <property type="entry name" value="CENTROSOMAL PROTEIN POC5"/>
    <property type="match status" value="1"/>
</dbReference>
<evidence type="ECO:0000256" key="9">
    <source>
        <dbReference type="ARBA" id="ARBA00031694"/>
    </source>
</evidence>
<accession>A0A3Q0E773</accession>
<comment type="function">
    <text evidence="10">Essential for the assembly of the distal half of centrioles, required for centriole elongation. Acts as a negative regulator of centriole elongation.</text>
</comment>
<evidence type="ECO:0000313" key="13">
    <source>
        <dbReference type="RefSeq" id="XP_021572019.1"/>
    </source>
</evidence>
<protein>
    <recommendedName>
        <fullName evidence="3">Centrosomal protein POC5</fullName>
    </recommendedName>
    <alternativeName>
        <fullName evidence="9">Protein of centriole 5</fullName>
    </alternativeName>
</protein>